<name>A0A6A4I432_9AGAR</name>
<gene>
    <name evidence="2" type="ORF">BT96DRAFT_916208</name>
</gene>
<feature type="region of interest" description="Disordered" evidence="1">
    <location>
        <begin position="756"/>
        <end position="784"/>
    </location>
</feature>
<dbReference type="OrthoDB" id="2422840at2759"/>
<feature type="region of interest" description="Disordered" evidence="1">
    <location>
        <begin position="358"/>
        <end position="440"/>
    </location>
</feature>
<evidence type="ECO:0000313" key="3">
    <source>
        <dbReference type="Proteomes" id="UP000799118"/>
    </source>
</evidence>
<protein>
    <submittedName>
        <fullName evidence="2">Uncharacterized protein</fullName>
    </submittedName>
</protein>
<feature type="region of interest" description="Disordered" evidence="1">
    <location>
        <begin position="834"/>
        <end position="866"/>
    </location>
</feature>
<evidence type="ECO:0000256" key="1">
    <source>
        <dbReference type="SAM" id="MobiDB-lite"/>
    </source>
</evidence>
<feature type="region of interest" description="Disordered" evidence="1">
    <location>
        <begin position="308"/>
        <end position="342"/>
    </location>
</feature>
<feature type="compositionally biased region" description="Basic and acidic residues" evidence="1">
    <location>
        <begin position="410"/>
        <end position="420"/>
    </location>
</feature>
<feature type="compositionally biased region" description="Low complexity" evidence="1">
    <location>
        <begin position="852"/>
        <end position="863"/>
    </location>
</feature>
<accession>A0A6A4I432</accession>
<feature type="compositionally biased region" description="Polar residues" evidence="1">
    <location>
        <begin position="388"/>
        <end position="401"/>
    </location>
</feature>
<feature type="compositionally biased region" description="Low complexity" evidence="1">
    <location>
        <begin position="314"/>
        <end position="330"/>
    </location>
</feature>
<dbReference type="Proteomes" id="UP000799118">
    <property type="component" value="Unassembled WGS sequence"/>
</dbReference>
<keyword evidence="3" id="KW-1185">Reference proteome</keyword>
<feature type="compositionally biased region" description="Polar residues" evidence="1">
    <location>
        <begin position="424"/>
        <end position="434"/>
    </location>
</feature>
<sequence length="1283" mass="142397">MGIFDEARREESLRAHLRSLLYDYAIEHLTVNYAVSDLLSQCLREIPMSDSFSVRLPEEPFDVLTRLFSLHNLEFYQENASNSAEAMQYLREFLATLKPAKGMKTRSQRAVENDDCEKRFEPMLSRRARRETPRPGSNDFRASLDKPYSTFLKSSEVDIRPVKVPLLEEPAVNFETTLNVTLSLTRETATEVKKLLQATAALSRPGPSYKNRYLDYTLRPDSPPLPHFSVESGPFMPIFPRKRMPGHGHVKPQEKEKKLLLDTAKAVSGSPPSSMARLSAKLSSVKVEDNDELDLLKENMMVVDGWQTYHSSPERPSSSTSSSVTTPHSSQEYDQLGLTISSPNTELTPIKLLKDSRMDLPAIPRSKRFGSDPKRPSRKGLARRRDALNQSSTFTAPTSSPILDFDEPEAEPKVESEAHAEQGPSESENESNVGLGSMVGQPGSTVGTAIGLLPSAVIGNVGNANAVVDEFESELRDIFQNVQTEDPMAFVMKEKLNVENGKELLMDVPILASPNKHSSNDDKLGEHVAPGASATKAKPKVHQFLRKAKGIQSATLELSWVPFAKSLAYMATTVLNDFDRMGISKEQGLARVRELVERVEGVSGAYLEGMVGSSGPDRYCVVEGRTEEVGWVGVRDGEKENGNEEESVSKENGDDFDVAVEVKDRAVLETSASPAPAHMEQRVPSDLALGPSWPSPTYPHDTDNAGEQEYMFPRAETDFGIPYHIPGGNDDASDDIGFGFYSSPTRAVPADYRYQSAGGYGYEDHQDEDSDKENQDPSLPLDSRVFPQAQEGNAEWDPSVFPSHDPTRQQRQFVSSYDGEDHYRPAKRLRMDWEEEDDEERVHDSGIGFNYTPSSPSRRASTTVYDQREYGTEHVRDEGAGYHRLFNEFDHSTLMSTQHQNSNFVPLSFDSQPVLDSQSQRLQPAPGPPPEVFSPPRISLSRAPPLNPISFYDHSAGIAKFAKLRAKKLRSPPPAPAPPQTSVASQVNLDNSVSKTAPETIFDKNTLRLPSPQDRVSPTSVHWYIASVNLLQKQALIRSLRSVACRVGLVERETLLDVDLIIDPHTAVIFTNLLSLPAQIEAFTKTVSVQSWRYDSLLIVFEAFAPSMAFKPDSATSAKETLSAYSPPVLKAIKKFRRDLSLADACNTKREGCHVKIAFAETVDEAAMFARSFGDAAEVNDVTSGLLWGDRVWLEVEDEFDEKPSLILAHRRNSPLAAAEGMNHFAACVILRQVSISELLDMEPEDRIARFEHQVGANRVVKLNEVIAYGKQDVQEDGASSMM</sequence>
<proteinExistence type="predicted"/>
<evidence type="ECO:0000313" key="2">
    <source>
        <dbReference type="EMBL" id="KAE9405251.1"/>
    </source>
</evidence>
<dbReference type="EMBL" id="ML769410">
    <property type="protein sequence ID" value="KAE9405251.1"/>
    <property type="molecule type" value="Genomic_DNA"/>
</dbReference>
<organism evidence="2 3">
    <name type="scientific">Gymnopus androsaceus JB14</name>
    <dbReference type="NCBI Taxonomy" id="1447944"/>
    <lineage>
        <taxon>Eukaryota</taxon>
        <taxon>Fungi</taxon>
        <taxon>Dikarya</taxon>
        <taxon>Basidiomycota</taxon>
        <taxon>Agaricomycotina</taxon>
        <taxon>Agaricomycetes</taxon>
        <taxon>Agaricomycetidae</taxon>
        <taxon>Agaricales</taxon>
        <taxon>Marasmiineae</taxon>
        <taxon>Omphalotaceae</taxon>
        <taxon>Gymnopus</taxon>
    </lineage>
</organism>
<reference evidence="2" key="1">
    <citation type="journal article" date="2019" name="Environ. Microbiol.">
        <title>Fungal ecological strategies reflected in gene transcription - a case study of two litter decomposers.</title>
        <authorList>
            <person name="Barbi F."/>
            <person name="Kohler A."/>
            <person name="Barry K."/>
            <person name="Baskaran P."/>
            <person name="Daum C."/>
            <person name="Fauchery L."/>
            <person name="Ihrmark K."/>
            <person name="Kuo A."/>
            <person name="LaButti K."/>
            <person name="Lipzen A."/>
            <person name="Morin E."/>
            <person name="Grigoriev I.V."/>
            <person name="Henrissat B."/>
            <person name="Lindahl B."/>
            <person name="Martin F."/>
        </authorList>
    </citation>
    <scope>NUCLEOTIDE SEQUENCE</scope>
    <source>
        <strain evidence="2">JB14</strain>
    </source>
</reference>